<keyword evidence="6" id="KW-0378">Hydrolase</keyword>
<comment type="function">
    <text evidence="6">Binds and transfers iron-sulfur (Fe-S) clusters to target apoproteins. Can hydrolyze ATP.</text>
</comment>
<feature type="domain" description="Gamma-butyrobetaine hydroxylase-like N-terminal" evidence="7">
    <location>
        <begin position="246"/>
        <end position="319"/>
    </location>
</feature>
<evidence type="ECO:0000313" key="8">
    <source>
        <dbReference type="EMBL" id="MBF5058919.1"/>
    </source>
</evidence>
<comment type="similarity">
    <text evidence="6">Belongs to the Mrp/NBP35 ATP-binding proteins family.</text>
</comment>
<proteinExistence type="inferred from homology"/>
<dbReference type="Pfam" id="PF10609">
    <property type="entry name" value="ParA"/>
    <property type="match status" value="1"/>
</dbReference>
<dbReference type="Gene3D" id="3.40.50.300">
    <property type="entry name" value="P-loop containing nucleotide triphosphate hydrolases"/>
    <property type="match status" value="1"/>
</dbReference>
<evidence type="ECO:0000256" key="2">
    <source>
        <dbReference type="ARBA" id="ARBA00022741"/>
    </source>
</evidence>
<gene>
    <name evidence="8" type="ORF">NEPTK9_000419</name>
</gene>
<sequence length="322" mass="35101">MGQETGDKKNLNNVKNFLAVLAGKGGVGKSTVAHGLAQAFHRKGFRVGVLDADIYGPSSSYLLPPDTFPKVKGEKVLPAISGGIKTLSAAHFPRGKRASVVRAPIATQIVSQFIEEVKWGDLDFLLVDFPPGTGDIQISLMQKIFFTGALVVTTPQELALLDVRKSMEMCLQMGVQMAGIVENMSYFSPPGSEEKYPLFGEGGGQKLADEFAVPLLAEIPIHPNPDIFDTLVGKLSLGKNECEIKQEDRYHFSIRWVDGKKSLYRFSDLQSHCPCVKCKEKAPLTHVEGEKIIPVGSYGVQVIFSKGCSKGIYPFSLLRKLG</sequence>
<dbReference type="InterPro" id="IPR000808">
    <property type="entry name" value="Mrp-like_CS"/>
</dbReference>
<evidence type="ECO:0000259" key="7">
    <source>
        <dbReference type="Pfam" id="PF06155"/>
    </source>
</evidence>
<evidence type="ECO:0000256" key="5">
    <source>
        <dbReference type="ARBA" id="ARBA00023014"/>
    </source>
</evidence>
<dbReference type="InterPro" id="IPR033756">
    <property type="entry name" value="YlxH/NBP35"/>
</dbReference>
<dbReference type="CDD" id="cd02037">
    <property type="entry name" value="Mrp_NBP35"/>
    <property type="match status" value="1"/>
</dbReference>
<reference evidence="8 9" key="1">
    <citation type="submission" date="2020-01" db="EMBL/GenBank/DDBJ databases">
        <title>Draft genome sequence of Cand. Neptunochlamydia vexilliferae K9.</title>
        <authorList>
            <person name="Schulz F."/>
            <person name="Koestlbacher S."/>
            <person name="Wascher F."/>
            <person name="Pizzetti I."/>
            <person name="Horn M."/>
        </authorList>
    </citation>
    <scope>NUCLEOTIDE SEQUENCE [LARGE SCALE GENOMIC DNA]</scope>
    <source>
        <strain evidence="8 9">K9</strain>
    </source>
</reference>
<protein>
    <recommendedName>
        <fullName evidence="6">Iron-sulfur cluster carrier protein</fullName>
    </recommendedName>
</protein>
<dbReference type="Gene3D" id="3.30.2020.30">
    <property type="match status" value="1"/>
</dbReference>
<dbReference type="RefSeq" id="WP_194847213.1">
    <property type="nucleotide sequence ID" value="NZ_JAAEJV010000006.1"/>
</dbReference>
<comment type="subunit">
    <text evidence="6">Homodimer.</text>
</comment>
<dbReference type="Proteomes" id="UP001194714">
    <property type="component" value="Unassembled WGS sequence"/>
</dbReference>
<keyword evidence="2 6" id="KW-0547">Nucleotide-binding</keyword>
<dbReference type="InterPro" id="IPR038492">
    <property type="entry name" value="GBBH-like_N_sf"/>
</dbReference>
<dbReference type="PANTHER" id="PTHR42961">
    <property type="entry name" value="IRON-SULFUR PROTEIN NUBPL"/>
    <property type="match status" value="1"/>
</dbReference>
<keyword evidence="3 6" id="KW-0067">ATP-binding</keyword>
<dbReference type="InterPro" id="IPR044304">
    <property type="entry name" value="NUBPL-like"/>
</dbReference>
<organism evidence="8 9">
    <name type="scientific">Candidatus Neptunichlamydia vexilliferae</name>
    <dbReference type="NCBI Taxonomy" id="1651774"/>
    <lineage>
        <taxon>Bacteria</taxon>
        <taxon>Pseudomonadati</taxon>
        <taxon>Chlamydiota</taxon>
        <taxon>Chlamydiia</taxon>
        <taxon>Parachlamydiales</taxon>
        <taxon>Simkaniaceae</taxon>
        <taxon>Candidatus Neptunichlamydia</taxon>
    </lineage>
</organism>
<keyword evidence="5 6" id="KW-0411">Iron-sulfur</keyword>
<comment type="caution">
    <text evidence="8">The sequence shown here is derived from an EMBL/GenBank/DDBJ whole genome shotgun (WGS) entry which is preliminary data.</text>
</comment>
<dbReference type="InterPro" id="IPR019591">
    <property type="entry name" value="Mrp/NBP35_ATP-bd"/>
</dbReference>
<keyword evidence="9" id="KW-1185">Reference proteome</keyword>
<evidence type="ECO:0000256" key="4">
    <source>
        <dbReference type="ARBA" id="ARBA00023004"/>
    </source>
</evidence>
<evidence type="ECO:0000313" key="9">
    <source>
        <dbReference type="Proteomes" id="UP001194714"/>
    </source>
</evidence>
<dbReference type="EMBL" id="JAAEJV010000006">
    <property type="protein sequence ID" value="MBF5058919.1"/>
    <property type="molecule type" value="Genomic_DNA"/>
</dbReference>
<dbReference type="PROSITE" id="PS01215">
    <property type="entry name" value="MRP"/>
    <property type="match status" value="1"/>
</dbReference>
<feature type="binding site" evidence="6">
    <location>
        <begin position="23"/>
        <end position="30"/>
    </location>
    <ligand>
        <name>ATP</name>
        <dbReference type="ChEBI" id="CHEBI:30616"/>
    </ligand>
</feature>
<evidence type="ECO:0000256" key="3">
    <source>
        <dbReference type="ARBA" id="ARBA00022840"/>
    </source>
</evidence>
<name>A0ABS0AXR5_9BACT</name>
<accession>A0ABS0AXR5</accession>
<evidence type="ECO:0000256" key="6">
    <source>
        <dbReference type="HAMAP-Rule" id="MF_02040"/>
    </source>
</evidence>
<evidence type="ECO:0000256" key="1">
    <source>
        <dbReference type="ARBA" id="ARBA00022723"/>
    </source>
</evidence>
<dbReference type="InterPro" id="IPR010376">
    <property type="entry name" value="GBBH-like_N"/>
</dbReference>
<dbReference type="Pfam" id="PF06155">
    <property type="entry name" value="GBBH-like_N"/>
    <property type="match status" value="1"/>
</dbReference>
<keyword evidence="1 6" id="KW-0479">Metal-binding</keyword>
<keyword evidence="4 6" id="KW-0408">Iron</keyword>
<dbReference type="HAMAP" id="MF_02040">
    <property type="entry name" value="Mrp_NBP35"/>
    <property type="match status" value="1"/>
</dbReference>
<dbReference type="InterPro" id="IPR027417">
    <property type="entry name" value="P-loop_NTPase"/>
</dbReference>
<dbReference type="PANTHER" id="PTHR42961:SF2">
    <property type="entry name" value="IRON-SULFUR PROTEIN NUBPL"/>
    <property type="match status" value="1"/>
</dbReference>
<dbReference type="SUPFAM" id="SSF52540">
    <property type="entry name" value="P-loop containing nucleoside triphosphate hydrolases"/>
    <property type="match status" value="1"/>
</dbReference>